<evidence type="ECO:0000256" key="4">
    <source>
        <dbReference type="ARBA" id="ARBA00023306"/>
    </source>
</evidence>
<dbReference type="SUPFAM" id="SSF46785">
    <property type="entry name" value="Winged helix' DNA-binding domain"/>
    <property type="match status" value="2"/>
</dbReference>
<dbReference type="Gene3D" id="1.10.10.10">
    <property type="entry name" value="Winged helix-like DNA-binding domain superfamily/Winged helix DNA-binding domain"/>
    <property type="match status" value="2"/>
</dbReference>
<dbReference type="EMBL" id="MHWD01000017">
    <property type="protein sequence ID" value="OHB03666.1"/>
    <property type="molecule type" value="Genomic_DNA"/>
</dbReference>
<comment type="caution">
    <text evidence="5">The sequence shown here is derived from an EMBL/GenBank/DDBJ whole genome shotgun (WGS) entry which is preliminary data.</text>
</comment>
<dbReference type="InterPro" id="IPR036388">
    <property type="entry name" value="WH-like_DNA-bd_sf"/>
</dbReference>
<dbReference type="GO" id="GO:0051304">
    <property type="term" value="P:chromosome separation"/>
    <property type="evidence" value="ECO:0007669"/>
    <property type="project" value="InterPro"/>
</dbReference>
<dbReference type="GO" id="GO:0051301">
    <property type="term" value="P:cell division"/>
    <property type="evidence" value="ECO:0007669"/>
    <property type="project" value="UniProtKB-KW"/>
</dbReference>
<dbReference type="AlphaFoldDB" id="A0A1G2U2C0"/>
<protein>
    <recommendedName>
        <fullName evidence="7">SMC-Scp complex subunit ScpB</fullName>
    </recommendedName>
</protein>
<keyword evidence="2" id="KW-0132">Cell division</keyword>
<evidence type="ECO:0000313" key="5">
    <source>
        <dbReference type="EMBL" id="OHB03666.1"/>
    </source>
</evidence>
<keyword evidence="4" id="KW-0131">Cell cycle</keyword>
<gene>
    <name evidence="5" type="ORF">A2920_03095</name>
</gene>
<evidence type="ECO:0000256" key="3">
    <source>
        <dbReference type="ARBA" id="ARBA00022829"/>
    </source>
</evidence>
<sequence length="185" mass="20749">MNLEANIEAILFFKGEPVKRKKLAEILNEDISRVNEALQSLQSSLIGRGVTLVTEGDSVMLGTSADSSALIEQLTKEELARDLGKAGLETLSIVLYKKEVSKKEIDYIRGVNSAFIIRNLMIRGLLERVEKGGIRGYSYKPTIELLSYMGINKLEDLPEYENVLREFEEFSKNESVKEISESDGK</sequence>
<accession>A0A1G2U2C0</accession>
<dbReference type="PANTHER" id="PTHR34298">
    <property type="entry name" value="SEGREGATION AND CONDENSATION PROTEIN B"/>
    <property type="match status" value="1"/>
</dbReference>
<evidence type="ECO:0000256" key="2">
    <source>
        <dbReference type="ARBA" id="ARBA00022618"/>
    </source>
</evidence>
<organism evidence="5 6">
    <name type="scientific">Candidatus Zambryskibacteria bacterium RIFCSPLOWO2_01_FULL_43_17</name>
    <dbReference type="NCBI Taxonomy" id="1802760"/>
    <lineage>
        <taxon>Bacteria</taxon>
        <taxon>Candidatus Zambryskiibacteriota</taxon>
    </lineage>
</organism>
<keyword evidence="1" id="KW-0963">Cytoplasm</keyword>
<evidence type="ECO:0000313" key="6">
    <source>
        <dbReference type="Proteomes" id="UP000179283"/>
    </source>
</evidence>
<dbReference type="Proteomes" id="UP000179283">
    <property type="component" value="Unassembled WGS sequence"/>
</dbReference>
<keyword evidence="3" id="KW-0159">Chromosome partition</keyword>
<proteinExistence type="predicted"/>
<dbReference type="InterPro" id="IPR005234">
    <property type="entry name" value="ScpB_csome_segregation"/>
</dbReference>
<dbReference type="PANTHER" id="PTHR34298:SF2">
    <property type="entry name" value="SEGREGATION AND CONDENSATION PROTEIN B"/>
    <property type="match status" value="1"/>
</dbReference>
<name>A0A1G2U2C0_9BACT</name>
<dbReference type="InterPro" id="IPR036390">
    <property type="entry name" value="WH_DNA-bd_sf"/>
</dbReference>
<dbReference type="Pfam" id="PF04079">
    <property type="entry name" value="SMC_ScpB"/>
    <property type="match status" value="1"/>
</dbReference>
<evidence type="ECO:0008006" key="7">
    <source>
        <dbReference type="Google" id="ProtNLM"/>
    </source>
</evidence>
<reference evidence="5 6" key="1">
    <citation type="journal article" date="2016" name="Nat. Commun.">
        <title>Thousands of microbial genomes shed light on interconnected biogeochemical processes in an aquifer system.</title>
        <authorList>
            <person name="Anantharaman K."/>
            <person name="Brown C.T."/>
            <person name="Hug L.A."/>
            <person name="Sharon I."/>
            <person name="Castelle C.J."/>
            <person name="Probst A.J."/>
            <person name="Thomas B.C."/>
            <person name="Singh A."/>
            <person name="Wilkins M.J."/>
            <person name="Karaoz U."/>
            <person name="Brodie E.L."/>
            <person name="Williams K.H."/>
            <person name="Hubbard S.S."/>
            <person name="Banfield J.F."/>
        </authorList>
    </citation>
    <scope>NUCLEOTIDE SEQUENCE [LARGE SCALE GENOMIC DNA]</scope>
</reference>
<evidence type="ECO:0000256" key="1">
    <source>
        <dbReference type="ARBA" id="ARBA00022490"/>
    </source>
</evidence>